<evidence type="ECO:0000256" key="6">
    <source>
        <dbReference type="PIRSR" id="PIRSR001430-2"/>
    </source>
</evidence>
<dbReference type="FunFam" id="3.30.70.580:FF:000001">
    <property type="entry name" value="tRNA pseudouridine synthase A"/>
    <property type="match status" value="1"/>
</dbReference>
<dbReference type="PIRSF" id="PIRSF001430">
    <property type="entry name" value="tRNA_psdUrid_synth"/>
    <property type="match status" value="1"/>
</dbReference>
<feature type="domain" description="Pseudouridine synthase I TruA alpha/beta" evidence="8">
    <location>
        <begin position="8"/>
        <end position="104"/>
    </location>
</feature>
<dbReference type="Proteomes" id="UP000671852">
    <property type="component" value="Chromosome"/>
</dbReference>
<dbReference type="RefSeq" id="WP_207562951.1">
    <property type="nucleotide sequence ID" value="NZ_CP046072.1"/>
</dbReference>
<dbReference type="PANTHER" id="PTHR11142:SF0">
    <property type="entry name" value="TRNA PSEUDOURIDINE SYNTHASE-LIKE 1"/>
    <property type="match status" value="1"/>
</dbReference>
<dbReference type="SUPFAM" id="SSF55120">
    <property type="entry name" value="Pseudouridine synthase"/>
    <property type="match status" value="1"/>
</dbReference>
<comment type="caution">
    <text evidence="4">Lacks conserved residue(s) required for the propagation of feature annotation.</text>
</comment>
<organism evidence="9 10">
    <name type="scientific">Sulfurimonas aquatica</name>
    <dbReference type="NCBI Taxonomy" id="2672570"/>
    <lineage>
        <taxon>Bacteria</taxon>
        <taxon>Pseudomonadati</taxon>
        <taxon>Campylobacterota</taxon>
        <taxon>Epsilonproteobacteria</taxon>
        <taxon>Campylobacterales</taxon>
        <taxon>Sulfurimonadaceae</taxon>
        <taxon>Sulfurimonas</taxon>
    </lineage>
</organism>
<comment type="subunit">
    <text evidence="4">Homodimer.</text>
</comment>
<feature type="active site" description="Nucleophile" evidence="4 5">
    <location>
        <position position="51"/>
    </location>
</feature>
<dbReference type="InterPro" id="IPR001406">
    <property type="entry name" value="PsdUridine_synth_TruA"/>
</dbReference>
<proteinExistence type="inferred from homology"/>
<dbReference type="CDD" id="cd02570">
    <property type="entry name" value="PseudoU_synth_EcTruA"/>
    <property type="match status" value="1"/>
</dbReference>
<dbReference type="Gene3D" id="3.30.70.660">
    <property type="entry name" value="Pseudouridine synthase I, catalytic domain, C-terminal subdomain"/>
    <property type="match status" value="1"/>
</dbReference>
<evidence type="ECO:0000313" key="9">
    <source>
        <dbReference type="EMBL" id="QSZ41668.1"/>
    </source>
</evidence>
<dbReference type="InterPro" id="IPR020097">
    <property type="entry name" value="PsdUridine_synth_TruA_a/b_dom"/>
</dbReference>
<evidence type="ECO:0000256" key="4">
    <source>
        <dbReference type="HAMAP-Rule" id="MF_00171"/>
    </source>
</evidence>
<evidence type="ECO:0000256" key="1">
    <source>
        <dbReference type="ARBA" id="ARBA00009375"/>
    </source>
</evidence>
<dbReference type="EC" id="5.4.99.12" evidence="4"/>
<evidence type="ECO:0000313" key="10">
    <source>
        <dbReference type="Proteomes" id="UP000671852"/>
    </source>
</evidence>
<dbReference type="HAMAP" id="MF_00171">
    <property type="entry name" value="TruA"/>
    <property type="match status" value="1"/>
</dbReference>
<dbReference type="InterPro" id="IPR020103">
    <property type="entry name" value="PsdUridine_synth_cat_dom_sf"/>
</dbReference>
<dbReference type="KEGG" id="saqt:GJV85_05960"/>
<reference evidence="9" key="2">
    <citation type="submission" date="2021-04" db="EMBL/GenBank/DDBJ databases">
        <title>Isolation and characterization of a novel species of the genus Sulfurimonas.</title>
        <authorList>
            <person name="Fukui M."/>
        </authorList>
    </citation>
    <scope>NUCLEOTIDE SEQUENCE</scope>
    <source>
        <strain evidence="9">H1576</strain>
    </source>
</reference>
<dbReference type="PANTHER" id="PTHR11142">
    <property type="entry name" value="PSEUDOURIDYLATE SYNTHASE"/>
    <property type="match status" value="1"/>
</dbReference>
<sequence length="236" mass="27118">MRVALTLAYNGTHFFGSQTQTETPHTILGNLEKVLKKMGIEFKVVASGRTDKGVHATGQVCHIDVPDFWSDIKRLKRVLNEMLPSSIRVRATKLVDDEFHARYSAKKRVYRYIIKEGDSNPFEADFVTFLKGVEFNEMEKNIKLFVGEFDFAYFMKTGSDISSTTRVIYRAFAYKHNGYIILNFEANGFLRSQIRMMVGALLSLSMEEIKEKLERRVNHKLKPAPANGLYLAKIKY</sequence>
<reference evidence="9" key="1">
    <citation type="submission" date="2019-11" db="EMBL/GenBank/DDBJ databases">
        <authorList>
            <person name="Kojima H."/>
        </authorList>
    </citation>
    <scope>NUCLEOTIDE SEQUENCE</scope>
    <source>
        <strain evidence="9">H1576</strain>
    </source>
</reference>
<dbReference type="EMBL" id="CP046072">
    <property type="protein sequence ID" value="QSZ41668.1"/>
    <property type="molecule type" value="Genomic_DNA"/>
</dbReference>
<dbReference type="GO" id="GO:0160147">
    <property type="term" value="F:tRNA pseudouridine(38-40) synthase activity"/>
    <property type="evidence" value="ECO:0007669"/>
    <property type="project" value="UniProtKB-EC"/>
</dbReference>
<dbReference type="NCBIfam" id="TIGR00071">
    <property type="entry name" value="hisT_truA"/>
    <property type="match status" value="1"/>
</dbReference>
<comment type="function">
    <text evidence="4">Formation of pseudouridine at positions 38, 39 and 40 in the anticodon stem and loop of transfer RNAs.</text>
</comment>
<gene>
    <name evidence="4 9" type="primary">truA</name>
    <name evidence="9" type="ORF">GJV85_05960</name>
</gene>
<dbReference type="InterPro" id="IPR020095">
    <property type="entry name" value="PsdUridine_synth_TruA_C"/>
</dbReference>
<keyword evidence="3 4" id="KW-0413">Isomerase</keyword>
<comment type="catalytic activity">
    <reaction evidence="4 7">
        <text>uridine(38/39/40) in tRNA = pseudouridine(38/39/40) in tRNA</text>
        <dbReference type="Rhea" id="RHEA:22376"/>
        <dbReference type="Rhea" id="RHEA-COMP:10085"/>
        <dbReference type="Rhea" id="RHEA-COMP:10087"/>
        <dbReference type="ChEBI" id="CHEBI:65314"/>
        <dbReference type="ChEBI" id="CHEBI:65315"/>
        <dbReference type="EC" id="5.4.99.12"/>
    </reaction>
</comment>
<dbReference type="InterPro" id="IPR020094">
    <property type="entry name" value="TruA/RsuA/RluB/E/F_N"/>
</dbReference>
<feature type="binding site" evidence="4 6">
    <location>
        <position position="110"/>
    </location>
    <ligand>
        <name>substrate</name>
    </ligand>
</feature>
<accession>A0A975B010</accession>
<evidence type="ECO:0000256" key="3">
    <source>
        <dbReference type="ARBA" id="ARBA00023235"/>
    </source>
</evidence>
<feature type="domain" description="Pseudouridine synthase I TruA alpha/beta" evidence="8">
    <location>
        <begin position="142"/>
        <end position="236"/>
    </location>
</feature>
<keyword evidence="2 4" id="KW-0819">tRNA processing</keyword>
<evidence type="ECO:0000256" key="2">
    <source>
        <dbReference type="ARBA" id="ARBA00022694"/>
    </source>
</evidence>
<dbReference type="GO" id="GO:0031119">
    <property type="term" value="P:tRNA pseudouridine synthesis"/>
    <property type="evidence" value="ECO:0007669"/>
    <property type="project" value="UniProtKB-UniRule"/>
</dbReference>
<dbReference type="GO" id="GO:0003723">
    <property type="term" value="F:RNA binding"/>
    <property type="evidence" value="ECO:0007669"/>
    <property type="project" value="InterPro"/>
</dbReference>
<name>A0A975B010_9BACT</name>
<keyword evidence="10" id="KW-1185">Reference proteome</keyword>
<dbReference type="Gene3D" id="3.30.70.580">
    <property type="entry name" value="Pseudouridine synthase I, catalytic domain, N-terminal subdomain"/>
    <property type="match status" value="1"/>
</dbReference>
<evidence type="ECO:0000256" key="7">
    <source>
        <dbReference type="RuleBase" id="RU003792"/>
    </source>
</evidence>
<dbReference type="AlphaFoldDB" id="A0A975B010"/>
<evidence type="ECO:0000256" key="5">
    <source>
        <dbReference type="PIRSR" id="PIRSR001430-1"/>
    </source>
</evidence>
<dbReference type="Pfam" id="PF01416">
    <property type="entry name" value="PseudoU_synth_1"/>
    <property type="match status" value="2"/>
</dbReference>
<evidence type="ECO:0000259" key="8">
    <source>
        <dbReference type="Pfam" id="PF01416"/>
    </source>
</evidence>
<protein>
    <recommendedName>
        <fullName evidence="4">tRNA pseudouridine synthase A</fullName>
        <ecNumber evidence="4">5.4.99.12</ecNumber>
    </recommendedName>
    <alternativeName>
        <fullName evidence="4">tRNA pseudouridine(38-40) synthase</fullName>
    </alternativeName>
    <alternativeName>
        <fullName evidence="4">tRNA pseudouridylate synthase I</fullName>
    </alternativeName>
    <alternativeName>
        <fullName evidence="4">tRNA-uridine isomerase I</fullName>
    </alternativeName>
</protein>
<comment type="similarity">
    <text evidence="1 4 7">Belongs to the tRNA pseudouridine synthase TruA family.</text>
</comment>